<evidence type="ECO:0000256" key="4">
    <source>
        <dbReference type="ARBA" id="ARBA00022502"/>
    </source>
</evidence>
<evidence type="ECO:0000256" key="5">
    <source>
        <dbReference type="ARBA" id="ARBA00022692"/>
    </source>
</evidence>
<organism evidence="10 11">
    <name type="scientific">Meira miltonrushii</name>
    <dbReference type="NCBI Taxonomy" id="1280837"/>
    <lineage>
        <taxon>Eukaryota</taxon>
        <taxon>Fungi</taxon>
        <taxon>Dikarya</taxon>
        <taxon>Basidiomycota</taxon>
        <taxon>Ustilaginomycotina</taxon>
        <taxon>Exobasidiomycetes</taxon>
        <taxon>Exobasidiales</taxon>
        <taxon>Brachybasidiaceae</taxon>
        <taxon>Meira</taxon>
    </lineage>
</organism>
<dbReference type="EMBL" id="KZ819602">
    <property type="protein sequence ID" value="PWN38127.1"/>
    <property type="molecule type" value="Genomic_DNA"/>
</dbReference>
<evidence type="ECO:0000256" key="2">
    <source>
        <dbReference type="ARBA" id="ARBA00004687"/>
    </source>
</evidence>
<evidence type="ECO:0000256" key="8">
    <source>
        <dbReference type="SAM" id="MobiDB-lite"/>
    </source>
</evidence>
<feature type="transmembrane region" description="Helical" evidence="9">
    <location>
        <begin position="53"/>
        <end position="75"/>
    </location>
</feature>
<dbReference type="RefSeq" id="XP_025358429.1">
    <property type="nucleotide sequence ID" value="XM_025498416.1"/>
</dbReference>
<dbReference type="OrthoDB" id="196709at2759"/>
<proteinExistence type="inferred from homology"/>
<evidence type="ECO:0000256" key="9">
    <source>
        <dbReference type="SAM" id="Phobius"/>
    </source>
</evidence>
<protein>
    <submittedName>
        <fullName evidence="10">GPI2-domain-containing protein</fullName>
    </submittedName>
</protein>
<dbReference type="GO" id="GO:0006506">
    <property type="term" value="P:GPI anchor biosynthetic process"/>
    <property type="evidence" value="ECO:0007669"/>
    <property type="project" value="UniProtKB-UniPathway"/>
</dbReference>
<feature type="transmembrane region" description="Helical" evidence="9">
    <location>
        <begin position="280"/>
        <end position="299"/>
    </location>
</feature>
<comment type="pathway">
    <text evidence="2">Glycolipid biosynthesis; glycosylphosphatidylinositol-anchor biosynthesis.</text>
</comment>
<comment type="similarity">
    <text evidence="3">Belongs to the PIGC family.</text>
</comment>
<sequence>MTEEQQTGSNEGLQPWQRILWSQQPYTDNYVPPDFLGELRTKPTTALPNLTDLMLWSLPLSQHVCIILTFVGLFLSLRDDLIGSESLAICSALTIALCGATMPITSIYSESMTELHTKTESKEKSKKHTNRALAQPLSYALLGLVVLALSPLLRTLTEATTSDSIAALSTTLFLFSFALADFGVGEDARINERPSDQDKASHKHSRNGSSGQPVPLPHLAQGPLPATLSLNASLCASIVLASRLASPIDAFSLILAAIALFAFVSRWLKHHLRRRAPTHWRSAICATVFLLSISIGLLARFSITAAFANVATAVFLSVICPAWMRKAQGWKQARRGPWDMGIPRLRSR</sequence>
<dbReference type="InParanoid" id="A0A316VKQ1"/>
<evidence type="ECO:0000256" key="7">
    <source>
        <dbReference type="ARBA" id="ARBA00023136"/>
    </source>
</evidence>
<dbReference type="PANTHER" id="PTHR12982:SF0">
    <property type="entry name" value="PHOSPHATIDYLINOSITOL N-ACETYLGLUCOSAMINYLTRANSFERASE SUBUNIT C"/>
    <property type="match status" value="1"/>
</dbReference>
<keyword evidence="11" id="KW-1185">Reference proteome</keyword>
<dbReference type="GO" id="GO:0000506">
    <property type="term" value="C:glycosylphosphatidylinositol-N-acetylglucosaminyltransferase (GPI-GnT) complex"/>
    <property type="evidence" value="ECO:0007669"/>
    <property type="project" value="TreeGrafter"/>
</dbReference>
<dbReference type="InterPro" id="IPR009450">
    <property type="entry name" value="Plno_GlcNAc_GPI2"/>
</dbReference>
<feature type="transmembrane region" description="Helical" evidence="9">
    <location>
        <begin position="133"/>
        <end position="153"/>
    </location>
</feature>
<dbReference type="AlphaFoldDB" id="A0A316VKQ1"/>
<keyword evidence="7 9" id="KW-0472">Membrane</keyword>
<dbReference type="GeneID" id="37020197"/>
<accession>A0A316VKQ1</accession>
<name>A0A316VKQ1_9BASI</name>
<keyword evidence="6 9" id="KW-1133">Transmembrane helix</keyword>
<comment type="subcellular location">
    <subcellularLocation>
        <location evidence="1">Membrane</location>
        <topology evidence="1">Multi-pass membrane protein</topology>
    </subcellularLocation>
</comment>
<evidence type="ECO:0000256" key="6">
    <source>
        <dbReference type="ARBA" id="ARBA00022989"/>
    </source>
</evidence>
<evidence type="ECO:0000313" key="10">
    <source>
        <dbReference type="EMBL" id="PWN38127.1"/>
    </source>
</evidence>
<feature type="transmembrane region" description="Helical" evidence="9">
    <location>
        <begin position="87"/>
        <end position="108"/>
    </location>
</feature>
<feature type="transmembrane region" description="Helical" evidence="9">
    <location>
        <begin position="305"/>
        <end position="324"/>
    </location>
</feature>
<dbReference type="PIRSF" id="PIRSF016104">
    <property type="entry name" value="GPI2"/>
    <property type="match status" value="1"/>
</dbReference>
<evidence type="ECO:0000313" key="11">
    <source>
        <dbReference type="Proteomes" id="UP000245771"/>
    </source>
</evidence>
<dbReference type="FunCoup" id="A0A316VKQ1">
    <property type="interactions" value="268"/>
</dbReference>
<feature type="region of interest" description="Disordered" evidence="8">
    <location>
        <begin position="192"/>
        <end position="216"/>
    </location>
</feature>
<keyword evidence="5 9" id="KW-0812">Transmembrane</keyword>
<dbReference type="Pfam" id="PF06432">
    <property type="entry name" value="GPI2"/>
    <property type="match status" value="1"/>
</dbReference>
<dbReference type="PANTHER" id="PTHR12982">
    <property type="entry name" value="PHOSPHATIDYLINOSITOL GLYCAN, CLASS C"/>
    <property type="match status" value="1"/>
</dbReference>
<feature type="transmembrane region" description="Helical" evidence="9">
    <location>
        <begin position="250"/>
        <end position="268"/>
    </location>
</feature>
<evidence type="ECO:0000256" key="1">
    <source>
        <dbReference type="ARBA" id="ARBA00004141"/>
    </source>
</evidence>
<dbReference type="STRING" id="1280837.A0A316VKQ1"/>
<evidence type="ECO:0000256" key="3">
    <source>
        <dbReference type="ARBA" id="ARBA00008321"/>
    </source>
</evidence>
<feature type="transmembrane region" description="Helical" evidence="9">
    <location>
        <begin position="165"/>
        <end position="184"/>
    </location>
</feature>
<gene>
    <name evidence="10" type="ORF">FA14DRAFT_159849</name>
</gene>
<keyword evidence="4" id="KW-0337">GPI-anchor biosynthesis</keyword>
<dbReference type="UniPathway" id="UPA00196"/>
<reference evidence="10 11" key="1">
    <citation type="journal article" date="2018" name="Mol. Biol. Evol.">
        <title>Broad Genomic Sampling Reveals a Smut Pathogenic Ancestry of the Fungal Clade Ustilaginomycotina.</title>
        <authorList>
            <person name="Kijpornyongpan T."/>
            <person name="Mondo S.J."/>
            <person name="Barry K."/>
            <person name="Sandor L."/>
            <person name="Lee J."/>
            <person name="Lipzen A."/>
            <person name="Pangilinan J."/>
            <person name="LaButti K."/>
            <person name="Hainaut M."/>
            <person name="Henrissat B."/>
            <person name="Grigoriev I.V."/>
            <person name="Spatafora J.W."/>
            <person name="Aime M.C."/>
        </authorList>
    </citation>
    <scope>NUCLEOTIDE SEQUENCE [LARGE SCALE GENOMIC DNA]</scope>
    <source>
        <strain evidence="10 11">MCA 3882</strain>
    </source>
</reference>
<dbReference type="Proteomes" id="UP000245771">
    <property type="component" value="Unassembled WGS sequence"/>
</dbReference>